<dbReference type="PANTHER" id="PTHR33103:SF19">
    <property type="entry name" value="OS09G0544700 PROTEIN"/>
    <property type="match status" value="1"/>
</dbReference>
<feature type="region of interest" description="Disordered" evidence="1">
    <location>
        <begin position="136"/>
        <end position="159"/>
    </location>
</feature>
<sequence>MKLKLLVDIKAKKVVYAEADNNVKDILICLRLSFPLGTIVNPLKEISMVGSIGSLYKSTQNLLDAYRQPYHSEKSGGFVKELVTYMVMDNLEIRLMSTKDFVTLFNNLRAKKEVTELGEMVVDFGKDEEFVSHRHHYPSTHHASPSDRPLAVKSPLIGQ</sequence>
<dbReference type="Pfam" id="PF05056">
    <property type="entry name" value="DUF674"/>
    <property type="match status" value="1"/>
</dbReference>
<reference evidence="2" key="1">
    <citation type="journal article" date="2023" name="Plant J.">
        <title>Genome sequences and population genomics provide insights into the demographic history, inbreeding, and mutation load of two 'living fossil' tree species of Dipteronia.</title>
        <authorList>
            <person name="Feng Y."/>
            <person name="Comes H.P."/>
            <person name="Chen J."/>
            <person name="Zhu S."/>
            <person name="Lu R."/>
            <person name="Zhang X."/>
            <person name="Li P."/>
            <person name="Qiu J."/>
            <person name="Olsen K.M."/>
            <person name="Qiu Y."/>
        </authorList>
    </citation>
    <scope>NUCLEOTIDE SEQUENCE</scope>
    <source>
        <strain evidence="2">KIB01</strain>
    </source>
</reference>
<evidence type="ECO:0000256" key="1">
    <source>
        <dbReference type="SAM" id="MobiDB-lite"/>
    </source>
</evidence>
<organism evidence="2 3">
    <name type="scientific">Dipteronia dyeriana</name>
    <dbReference type="NCBI Taxonomy" id="168575"/>
    <lineage>
        <taxon>Eukaryota</taxon>
        <taxon>Viridiplantae</taxon>
        <taxon>Streptophyta</taxon>
        <taxon>Embryophyta</taxon>
        <taxon>Tracheophyta</taxon>
        <taxon>Spermatophyta</taxon>
        <taxon>Magnoliopsida</taxon>
        <taxon>eudicotyledons</taxon>
        <taxon>Gunneridae</taxon>
        <taxon>Pentapetalae</taxon>
        <taxon>rosids</taxon>
        <taxon>malvids</taxon>
        <taxon>Sapindales</taxon>
        <taxon>Sapindaceae</taxon>
        <taxon>Hippocastanoideae</taxon>
        <taxon>Acereae</taxon>
        <taxon>Dipteronia</taxon>
    </lineage>
</organism>
<accession>A0AAD9WJT3</accession>
<protein>
    <submittedName>
        <fullName evidence="2">Uncharacterized protein</fullName>
    </submittedName>
</protein>
<dbReference type="Proteomes" id="UP001280121">
    <property type="component" value="Unassembled WGS sequence"/>
</dbReference>
<dbReference type="PANTHER" id="PTHR33103">
    <property type="entry name" value="OS01G0153900 PROTEIN"/>
    <property type="match status" value="1"/>
</dbReference>
<proteinExistence type="predicted"/>
<name>A0AAD9WJT3_9ROSI</name>
<evidence type="ECO:0000313" key="3">
    <source>
        <dbReference type="Proteomes" id="UP001280121"/>
    </source>
</evidence>
<dbReference type="InterPro" id="IPR007750">
    <property type="entry name" value="DUF674"/>
</dbReference>
<comment type="caution">
    <text evidence="2">The sequence shown here is derived from an EMBL/GenBank/DDBJ whole genome shotgun (WGS) entry which is preliminary data.</text>
</comment>
<gene>
    <name evidence="2" type="ORF">Ddye_028573</name>
</gene>
<dbReference type="AlphaFoldDB" id="A0AAD9WJT3"/>
<dbReference type="EMBL" id="JANJYI010000009">
    <property type="protein sequence ID" value="KAK2633781.1"/>
    <property type="molecule type" value="Genomic_DNA"/>
</dbReference>
<keyword evidence="3" id="KW-1185">Reference proteome</keyword>
<evidence type="ECO:0000313" key="2">
    <source>
        <dbReference type="EMBL" id="KAK2633781.1"/>
    </source>
</evidence>